<dbReference type="Pfam" id="PF01751">
    <property type="entry name" value="Toprim"/>
    <property type="match status" value="1"/>
</dbReference>
<dbReference type="PRINTS" id="PR01159">
    <property type="entry name" value="DNAGYRASEB"/>
</dbReference>
<comment type="caution">
    <text evidence="8">The sequence shown here is derived from an EMBL/GenBank/DDBJ whole genome shotgun (WGS) entry which is preliminary data.</text>
</comment>
<dbReference type="PANTHER" id="PTHR45866:SF12">
    <property type="entry name" value="DNA TOPOISOMERASE 4 SUBUNIT B"/>
    <property type="match status" value="1"/>
</dbReference>
<organism evidence="8 9">
    <name type="scientific">Candidatus Stercoripulliclostridium merdigallinarum</name>
    <dbReference type="NCBI Taxonomy" id="2840951"/>
    <lineage>
        <taxon>Bacteria</taxon>
        <taxon>Bacillati</taxon>
        <taxon>Bacillota</taxon>
        <taxon>Clostridia</taxon>
        <taxon>Eubacteriales</taxon>
        <taxon>Candidatus Stercoripulliclostridium</taxon>
    </lineage>
</organism>
<dbReference type="GO" id="GO:0005524">
    <property type="term" value="F:ATP binding"/>
    <property type="evidence" value="ECO:0007669"/>
    <property type="project" value="InterPro"/>
</dbReference>
<evidence type="ECO:0000256" key="4">
    <source>
        <dbReference type="ARBA" id="ARBA00022842"/>
    </source>
</evidence>
<evidence type="ECO:0000256" key="1">
    <source>
        <dbReference type="ARBA" id="ARBA00000185"/>
    </source>
</evidence>
<evidence type="ECO:0000313" key="9">
    <source>
        <dbReference type="Proteomes" id="UP000824094"/>
    </source>
</evidence>
<evidence type="ECO:0000313" key="8">
    <source>
        <dbReference type="EMBL" id="HIU60170.1"/>
    </source>
</evidence>
<dbReference type="PROSITE" id="PS50880">
    <property type="entry name" value="TOPRIM"/>
    <property type="match status" value="1"/>
</dbReference>
<reference evidence="8" key="1">
    <citation type="submission" date="2020-10" db="EMBL/GenBank/DDBJ databases">
        <authorList>
            <person name="Gilroy R."/>
        </authorList>
    </citation>
    <scope>NUCLEOTIDE SEQUENCE</scope>
    <source>
        <strain evidence="8">18911</strain>
    </source>
</reference>
<sequence>DRTFQAVLALRGKPLNTEKSKKTDMLQNAEINTIIYALGTDFDKDFNIKNLKFDKIIILADADHDGEHIRCLLLTFFYRYMRQLVTEGHVYLGMPPLYRITQKGETRYAYNDQELDKILSEMRGQYNLQRYKGLGEMNDDQLWETTLNPKTRTLTRVTVEDAAEADAIISLLMGNNADRRKEFINENANFNKVDSFQAKLGGQK</sequence>
<dbReference type="GO" id="GO:0003677">
    <property type="term" value="F:DNA binding"/>
    <property type="evidence" value="ECO:0007669"/>
    <property type="project" value="UniProtKB-KW"/>
</dbReference>
<keyword evidence="4" id="KW-0460">Magnesium</keyword>
<name>A0A9D1SHH6_9FIRM</name>
<dbReference type="Gene3D" id="3.40.50.670">
    <property type="match status" value="1"/>
</dbReference>
<gene>
    <name evidence="8" type="ORF">IAB05_02120</name>
</gene>
<evidence type="ECO:0000256" key="3">
    <source>
        <dbReference type="ARBA" id="ARBA00022723"/>
    </source>
</evidence>
<reference evidence="8" key="2">
    <citation type="journal article" date="2021" name="PeerJ">
        <title>Extensive microbial diversity within the chicken gut microbiome revealed by metagenomics and culture.</title>
        <authorList>
            <person name="Gilroy R."/>
            <person name="Ravi A."/>
            <person name="Getino M."/>
            <person name="Pursley I."/>
            <person name="Horton D.L."/>
            <person name="Alikhan N.F."/>
            <person name="Baker D."/>
            <person name="Gharbi K."/>
            <person name="Hall N."/>
            <person name="Watson M."/>
            <person name="Adriaenssens E.M."/>
            <person name="Foster-Nyarko E."/>
            <person name="Jarju S."/>
            <person name="Secka A."/>
            <person name="Antonio M."/>
            <person name="Oren A."/>
            <person name="Chaudhuri R.R."/>
            <person name="La Ragione R."/>
            <person name="Hildebrand F."/>
            <person name="Pallen M.J."/>
        </authorList>
    </citation>
    <scope>NUCLEOTIDE SEQUENCE</scope>
    <source>
        <strain evidence="8">18911</strain>
    </source>
</reference>
<dbReference type="SMART" id="SM00433">
    <property type="entry name" value="TOP2c"/>
    <property type="match status" value="1"/>
</dbReference>
<feature type="domain" description="Toprim" evidence="7">
    <location>
        <begin position="1"/>
        <end position="96"/>
    </location>
</feature>
<dbReference type="GO" id="GO:0046872">
    <property type="term" value="F:metal ion binding"/>
    <property type="evidence" value="ECO:0007669"/>
    <property type="project" value="UniProtKB-KW"/>
</dbReference>
<keyword evidence="6" id="KW-0413">Isomerase</keyword>
<dbReference type="InterPro" id="IPR006171">
    <property type="entry name" value="TOPRIM_dom"/>
</dbReference>
<proteinExistence type="predicted"/>
<keyword evidence="5" id="KW-0238">DNA-binding</keyword>
<comment type="catalytic activity">
    <reaction evidence="1">
        <text>ATP-dependent breakage, passage and rejoining of double-stranded DNA.</text>
        <dbReference type="EC" id="5.6.2.2"/>
    </reaction>
</comment>
<evidence type="ECO:0000259" key="7">
    <source>
        <dbReference type="PROSITE" id="PS50880"/>
    </source>
</evidence>
<accession>A0A9D1SHH6</accession>
<dbReference type="EMBL" id="DVNF01000067">
    <property type="protein sequence ID" value="HIU60170.1"/>
    <property type="molecule type" value="Genomic_DNA"/>
</dbReference>
<dbReference type="InterPro" id="IPR002288">
    <property type="entry name" value="DNA_gyrase_B_C"/>
</dbReference>
<dbReference type="AlphaFoldDB" id="A0A9D1SHH6"/>
<dbReference type="SUPFAM" id="SSF56719">
    <property type="entry name" value="Type II DNA topoisomerase"/>
    <property type="match status" value="1"/>
</dbReference>
<dbReference type="PANTHER" id="PTHR45866">
    <property type="entry name" value="DNA GYRASE/TOPOISOMERASE SUBUNIT B"/>
    <property type="match status" value="1"/>
</dbReference>
<dbReference type="InterPro" id="IPR013760">
    <property type="entry name" value="Topo_IIA-like_dom_sf"/>
</dbReference>
<dbReference type="Proteomes" id="UP000824094">
    <property type="component" value="Unassembled WGS sequence"/>
</dbReference>
<dbReference type="InterPro" id="IPR000565">
    <property type="entry name" value="Topo_IIA_B"/>
</dbReference>
<feature type="non-terminal residue" evidence="8">
    <location>
        <position position="1"/>
    </location>
</feature>
<dbReference type="InterPro" id="IPR013759">
    <property type="entry name" value="Topo_IIA_B_C"/>
</dbReference>
<evidence type="ECO:0000256" key="6">
    <source>
        <dbReference type="ARBA" id="ARBA00023235"/>
    </source>
</evidence>
<evidence type="ECO:0000256" key="2">
    <source>
        <dbReference type="ARBA" id="ARBA00012895"/>
    </source>
</evidence>
<protein>
    <recommendedName>
        <fullName evidence="2">DNA topoisomerase (ATP-hydrolyzing)</fullName>
        <ecNumber evidence="2">5.6.2.2</ecNumber>
    </recommendedName>
</protein>
<evidence type="ECO:0000256" key="5">
    <source>
        <dbReference type="ARBA" id="ARBA00023125"/>
    </source>
</evidence>
<dbReference type="EC" id="5.6.2.2" evidence="2"/>
<dbReference type="InterPro" id="IPR001241">
    <property type="entry name" value="Topo_IIA"/>
</dbReference>
<keyword evidence="3" id="KW-0479">Metal-binding</keyword>
<dbReference type="GO" id="GO:0006265">
    <property type="term" value="P:DNA topological change"/>
    <property type="evidence" value="ECO:0007669"/>
    <property type="project" value="InterPro"/>
</dbReference>
<dbReference type="GO" id="GO:0034335">
    <property type="term" value="F:DNA negative supercoiling activity"/>
    <property type="evidence" value="ECO:0007669"/>
    <property type="project" value="UniProtKB-ARBA"/>
</dbReference>
<dbReference type="Pfam" id="PF00986">
    <property type="entry name" value="DNA_gyraseB_C"/>
    <property type="match status" value="1"/>
</dbReference>
<dbReference type="PRINTS" id="PR00418">
    <property type="entry name" value="TPI2FAMILY"/>
</dbReference>